<sequence length="60" mass="6305">MTTGTELVTWGLAQLESRTAIGEHGNMQLHSHALLSGSLFGLSCLPDASPPRIIMLCLAG</sequence>
<gene>
    <name evidence="1" type="ORF">rCG_22806</name>
</gene>
<reference evidence="1 2" key="1">
    <citation type="submission" date="2005-09" db="EMBL/GenBank/DDBJ databases">
        <authorList>
            <person name="Mural R.J."/>
            <person name="Li P.W."/>
            <person name="Adams M.D."/>
            <person name="Amanatides P.G."/>
            <person name="Baden-Tillson H."/>
            <person name="Barnstead M."/>
            <person name="Chin S.H."/>
            <person name="Dew I."/>
            <person name="Evans C.A."/>
            <person name="Ferriera S."/>
            <person name="Flanigan M."/>
            <person name="Fosler C."/>
            <person name="Glodek A."/>
            <person name="Gu Z."/>
            <person name="Holt R.A."/>
            <person name="Jennings D."/>
            <person name="Kraft C.L."/>
            <person name="Lu F."/>
            <person name="Nguyen T."/>
            <person name="Nusskern D.R."/>
            <person name="Pfannkoch C.M."/>
            <person name="Sitter C."/>
            <person name="Sutton G.G."/>
            <person name="Venter J.C."/>
            <person name="Wang Z."/>
            <person name="Woodage T."/>
            <person name="Zheng X.H."/>
            <person name="Zhong F."/>
        </authorList>
    </citation>
    <scope>NUCLEOTIDE SEQUENCE [LARGE SCALE GENOMIC DNA]</scope>
    <source>
        <strain>BN</strain>
        <strain evidence="2">Sprague-Dawley</strain>
    </source>
</reference>
<organism evidence="1 2">
    <name type="scientific">Rattus norvegicus</name>
    <name type="common">Rat</name>
    <dbReference type="NCBI Taxonomy" id="10116"/>
    <lineage>
        <taxon>Eukaryota</taxon>
        <taxon>Metazoa</taxon>
        <taxon>Chordata</taxon>
        <taxon>Craniata</taxon>
        <taxon>Vertebrata</taxon>
        <taxon>Euteleostomi</taxon>
        <taxon>Mammalia</taxon>
        <taxon>Eutheria</taxon>
        <taxon>Euarchontoglires</taxon>
        <taxon>Glires</taxon>
        <taxon>Rodentia</taxon>
        <taxon>Myomorpha</taxon>
        <taxon>Muroidea</taxon>
        <taxon>Muridae</taxon>
        <taxon>Murinae</taxon>
        <taxon>Rattus</taxon>
    </lineage>
</organism>
<accession>A6JYF8</accession>
<evidence type="ECO:0000313" key="1">
    <source>
        <dbReference type="EMBL" id="EDL83317.1"/>
    </source>
</evidence>
<evidence type="ECO:0000313" key="2">
    <source>
        <dbReference type="Proteomes" id="UP000234681"/>
    </source>
</evidence>
<dbReference type="Proteomes" id="UP000234681">
    <property type="component" value="Chromosome 8"/>
</dbReference>
<proteinExistence type="predicted"/>
<dbReference type="AlphaFoldDB" id="A6JYF8"/>
<name>A6JYF8_RAT</name>
<protein>
    <submittedName>
        <fullName evidence="1">RCG22806</fullName>
    </submittedName>
</protein>
<dbReference type="EMBL" id="CH474007">
    <property type="protein sequence ID" value="EDL83317.1"/>
    <property type="molecule type" value="Genomic_DNA"/>
</dbReference>